<evidence type="ECO:0000256" key="1">
    <source>
        <dbReference type="SAM" id="MobiDB-lite"/>
    </source>
</evidence>
<feature type="compositionally biased region" description="Basic and acidic residues" evidence="1">
    <location>
        <begin position="1"/>
        <end position="21"/>
    </location>
</feature>
<feature type="region of interest" description="Disordered" evidence="1">
    <location>
        <begin position="1"/>
        <end position="125"/>
    </location>
</feature>
<organism evidence="2">
    <name type="scientific">uncultured Rubrobacteraceae bacterium</name>
    <dbReference type="NCBI Taxonomy" id="349277"/>
    <lineage>
        <taxon>Bacteria</taxon>
        <taxon>Bacillati</taxon>
        <taxon>Actinomycetota</taxon>
        <taxon>Rubrobacteria</taxon>
        <taxon>Rubrobacterales</taxon>
        <taxon>Rubrobacteraceae</taxon>
        <taxon>environmental samples</taxon>
    </lineage>
</organism>
<gene>
    <name evidence="2" type="ORF">AVDCRST_MAG22-556</name>
</gene>
<reference evidence="2" key="1">
    <citation type="submission" date="2020-02" db="EMBL/GenBank/DDBJ databases">
        <authorList>
            <person name="Meier V. D."/>
        </authorList>
    </citation>
    <scope>NUCLEOTIDE SEQUENCE</scope>
    <source>
        <strain evidence="2">AVDCRST_MAG22</strain>
    </source>
</reference>
<feature type="non-terminal residue" evidence="2">
    <location>
        <position position="1"/>
    </location>
</feature>
<sequence length="125" mass="13789">GAARRIDGERVGDRAGEDRGRLRPGAGGRRAHREGVPVAQGPLRLHEQAADPGGQAGPDGQQGRVPLAALQEHHALQRRDRRPLRPGRGAEGLDLRQPRAHPEALQQATEHLRRPERPRRLRARL</sequence>
<accession>A0A6J4NKA6</accession>
<feature type="non-terminal residue" evidence="2">
    <location>
        <position position="125"/>
    </location>
</feature>
<protein>
    <submittedName>
        <fullName evidence="2">Uncharacterized protein YjqA</fullName>
    </submittedName>
</protein>
<feature type="compositionally biased region" description="Basic and acidic residues" evidence="1">
    <location>
        <begin position="91"/>
        <end position="102"/>
    </location>
</feature>
<dbReference type="AlphaFoldDB" id="A0A6J4NKA6"/>
<name>A0A6J4NKA6_9ACTN</name>
<dbReference type="EMBL" id="CADCUV010000028">
    <property type="protein sequence ID" value="CAA9390693.1"/>
    <property type="molecule type" value="Genomic_DNA"/>
</dbReference>
<feature type="compositionally biased region" description="Low complexity" evidence="1">
    <location>
        <begin position="50"/>
        <end position="63"/>
    </location>
</feature>
<feature type="compositionally biased region" description="Basic residues" evidence="1">
    <location>
        <begin position="116"/>
        <end position="125"/>
    </location>
</feature>
<evidence type="ECO:0000313" key="2">
    <source>
        <dbReference type="EMBL" id="CAA9390693.1"/>
    </source>
</evidence>
<proteinExistence type="predicted"/>